<dbReference type="PANTHER" id="PTHR30576">
    <property type="entry name" value="COLANIC BIOSYNTHESIS UDP-GLUCOSE LIPID CARRIER TRANSFERASE"/>
    <property type="match status" value="1"/>
</dbReference>
<organism evidence="11 12">
    <name type="scientific">Methylobacterium crusticola</name>
    <dbReference type="NCBI Taxonomy" id="1697972"/>
    <lineage>
        <taxon>Bacteria</taxon>
        <taxon>Pseudomonadati</taxon>
        <taxon>Pseudomonadota</taxon>
        <taxon>Alphaproteobacteria</taxon>
        <taxon>Hyphomicrobiales</taxon>
        <taxon>Methylobacteriaceae</taxon>
        <taxon>Methylobacterium</taxon>
    </lineage>
</organism>
<dbReference type="PANTHER" id="PTHR30576:SF4">
    <property type="entry name" value="UNDECAPRENYL-PHOSPHATE GALACTOSE PHOSPHOTRANSFERASE"/>
    <property type="match status" value="1"/>
</dbReference>
<evidence type="ECO:0000256" key="5">
    <source>
        <dbReference type="ARBA" id="ARBA00022692"/>
    </source>
</evidence>
<evidence type="ECO:0000313" key="11">
    <source>
        <dbReference type="EMBL" id="GJD53505.1"/>
    </source>
</evidence>
<evidence type="ECO:0000256" key="1">
    <source>
        <dbReference type="ARBA" id="ARBA00004236"/>
    </source>
</evidence>
<comment type="caution">
    <text evidence="11">The sequence shown here is derived from an EMBL/GenBank/DDBJ whole genome shotgun (WGS) entry which is preliminary data.</text>
</comment>
<evidence type="ECO:0000256" key="6">
    <source>
        <dbReference type="ARBA" id="ARBA00022989"/>
    </source>
</evidence>
<evidence type="ECO:0000256" key="4">
    <source>
        <dbReference type="ARBA" id="ARBA00022679"/>
    </source>
</evidence>
<keyword evidence="8" id="KW-0270">Exopolysaccharide synthesis</keyword>
<keyword evidence="6 9" id="KW-1133">Transmembrane helix</keyword>
<evidence type="ECO:0000256" key="3">
    <source>
        <dbReference type="ARBA" id="ARBA00022475"/>
    </source>
</evidence>
<reference evidence="11" key="2">
    <citation type="submission" date="2021-08" db="EMBL/GenBank/DDBJ databases">
        <authorList>
            <person name="Tani A."/>
            <person name="Ola A."/>
            <person name="Ogura Y."/>
            <person name="Katsura K."/>
            <person name="Hayashi T."/>
        </authorList>
    </citation>
    <scope>NUCLEOTIDE SEQUENCE</scope>
    <source>
        <strain evidence="11">KCTC 52305</strain>
    </source>
</reference>
<dbReference type="Pfam" id="PF02397">
    <property type="entry name" value="Bac_transf"/>
    <property type="match status" value="1"/>
</dbReference>
<dbReference type="EMBL" id="BPQH01000030">
    <property type="protein sequence ID" value="GJD53505.1"/>
    <property type="molecule type" value="Genomic_DNA"/>
</dbReference>
<keyword evidence="3" id="KW-1003">Cell membrane</keyword>
<dbReference type="InterPro" id="IPR003362">
    <property type="entry name" value="Bact_transf"/>
</dbReference>
<feature type="transmembrane region" description="Helical" evidence="9">
    <location>
        <begin position="37"/>
        <end position="61"/>
    </location>
</feature>
<keyword evidence="12" id="KW-1185">Reference proteome</keyword>
<evidence type="ECO:0000256" key="2">
    <source>
        <dbReference type="ARBA" id="ARBA00006464"/>
    </source>
</evidence>
<keyword evidence="5 9" id="KW-0812">Transmembrane</keyword>
<evidence type="ECO:0000256" key="9">
    <source>
        <dbReference type="SAM" id="Phobius"/>
    </source>
</evidence>
<feature type="domain" description="Bacterial sugar transferase" evidence="10">
    <location>
        <begin position="32"/>
        <end position="224"/>
    </location>
</feature>
<comment type="similarity">
    <text evidence="2">Belongs to the bacterial sugar transferase family.</text>
</comment>
<dbReference type="Proteomes" id="UP001055167">
    <property type="component" value="Unassembled WGS sequence"/>
</dbReference>
<protein>
    <submittedName>
        <fullName evidence="11">Sugar transferase EpsL</fullName>
    </submittedName>
</protein>
<evidence type="ECO:0000259" key="10">
    <source>
        <dbReference type="Pfam" id="PF02397"/>
    </source>
</evidence>
<comment type="subcellular location">
    <subcellularLocation>
        <location evidence="1">Cell membrane</location>
    </subcellularLocation>
</comment>
<keyword evidence="4 11" id="KW-0808">Transferase</keyword>
<dbReference type="GO" id="GO:0016740">
    <property type="term" value="F:transferase activity"/>
    <property type="evidence" value="ECO:0007669"/>
    <property type="project" value="UniProtKB-KW"/>
</dbReference>
<reference evidence="11" key="1">
    <citation type="journal article" date="2021" name="Front. Microbiol.">
        <title>Comprehensive Comparative Genomics and Phenotyping of Methylobacterium Species.</title>
        <authorList>
            <person name="Alessa O."/>
            <person name="Ogura Y."/>
            <person name="Fujitani Y."/>
            <person name="Takami H."/>
            <person name="Hayashi T."/>
            <person name="Sahin N."/>
            <person name="Tani A."/>
        </authorList>
    </citation>
    <scope>NUCLEOTIDE SEQUENCE</scope>
    <source>
        <strain evidence="11">KCTC 52305</strain>
    </source>
</reference>
<evidence type="ECO:0000256" key="7">
    <source>
        <dbReference type="ARBA" id="ARBA00023136"/>
    </source>
</evidence>
<keyword evidence="7 9" id="KW-0472">Membrane</keyword>
<accession>A0ABQ4R716</accession>
<gene>
    <name evidence="11" type="primary">epsL</name>
    <name evidence="11" type="ORF">OPKNFCMD_6281</name>
</gene>
<sequence length="229" mass="25311">MLTKSPFDGTVMEAGDVAPSTTRGAVATSRAKRGLDITASAAALILLSVLFGMIALAILALQGRPIFIRHRRIGRNGVSFPCLKFRTMVRDADAALTRHLAENPGAMLEWQATRKLKSDPRITALGKVLRDTSLDELPQLVNILRGEMSLVGPRPIVDEEAKRYGAAFADYKQVRPGLTGLWQCSGRNDVSYERRVMLDRQYIRTWSFTQDLAIILKTVPAVIKSRGVY</sequence>
<evidence type="ECO:0000256" key="8">
    <source>
        <dbReference type="ARBA" id="ARBA00023169"/>
    </source>
</evidence>
<name>A0ABQ4R716_9HYPH</name>
<proteinExistence type="inferred from homology"/>
<evidence type="ECO:0000313" key="12">
    <source>
        <dbReference type="Proteomes" id="UP001055167"/>
    </source>
</evidence>